<sequence length="331" mass="37799">MNAMIDTHIHLDSKDFHNDLEQVITESQNAHVSHFLIPGASLETLQKAIDIAANYPKIFLAAGIHPYHTDEMILRIKVQNLSYLLSLFTHTNEKDKGVSLECFVDSLLESWAQWIELMDSHAIIWQQDCLRQFERMFKLESCKAVGECGLDFFRLNVNDLSLEQIALEVLLQFLCFCKQITFALQNNLPLILHVRDSKQHFAASLCTLKILQFYKDKAKSLYGTQLRGVFHCYNAHDSLLTMSEYFYYGIGGIITFKNAKEIAEILPSIPLERILLETDAPYLAPTPHRGKRNESKFLPLIVDKISEILAIPANEIQALTTNNAKKLFALQ</sequence>
<name>A0A3D8J750_9HELI</name>
<evidence type="ECO:0000313" key="5">
    <source>
        <dbReference type="Proteomes" id="UP000256424"/>
    </source>
</evidence>
<feature type="binding site" evidence="3">
    <location>
        <position position="8"/>
    </location>
    <ligand>
        <name>a divalent metal cation</name>
        <dbReference type="ChEBI" id="CHEBI:60240"/>
        <label>1</label>
    </ligand>
</feature>
<gene>
    <name evidence="4" type="ORF">CQA66_02465</name>
</gene>
<dbReference type="PROSITE" id="PS01137">
    <property type="entry name" value="TATD_1"/>
    <property type="match status" value="1"/>
</dbReference>
<dbReference type="EMBL" id="NXLW01000003">
    <property type="protein sequence ID" value="RDU73110.1"/>
    <property type="molecule type" value="Genomic_DNA"/>
</dbReference>
<comment type="caution">
    <text evidence="4">The sequence shown here is derived from an EMBL/GenBank/DDBJ whole genome shotgun (WGS) entry which is preliminary data.</text>
</comment>
<dbReference type="SUPFAM" id="SSF51556">
    <property type="entry name" value="Metallo-dependent hydrolases"/>
    <property type="match status" value="1"/>
</dbReference>
<accession>A0A3D8J750</accession>
<evidence type="ECO:0000313" key="4">
    <source>
        <dbReference type="EMBL" id="RDU73110.1"/>
    </source>
</evidence>
<dbReference type="PANTHER" id="PTHR46124:SF2">
    <property type="entry name" value="D-AMINOACYL-TRNA DEACYLASE"/>
    <property type="match status" value="1"/>
</dbReference>
<feature type="binding site" evidence="3">
    <location>
        <position position="279"/>
    </location>
    <ligand>
        <name>a divalent metal cation</name>
        <dbReference type="ChEBI" id="CHEBI:60240"/>
        <label>1</label>
    </ligand>
</feature>
<feature type="binding site" evidence="3">
    <location>
        <position position="147"/>
    </location>
    <ligand>
        <name>a divalent metal cation</name>
        <dbReference type="ChEBI" id="CHEBI:60240"/>
        <label>1</label>
    </ligand>
</feature>
<dbReference type="InterPro" id="IPR001130">
    <property type="entry name" value="TatD-like"/>
</dbReference>
<feature type="binding site" evidence="3">
    <location>
        <position position="231"/>
    </location>
    <ligand>
        <name>a divalent metal cation</name>
        <dbReference type="ChEBI" id="CHEBI:60240"/>
        <label>2</label>
    </ligand>
</feature>
<feature type="binding site" evidence="3">
    <location>
        <position position="193"/>
    </location>
    <ligand>
        <name>a divalent metal cation</name>
        <dbReference type="ChEBI" id="CHEBI:60240"/>
        <label>2</label>
    </ligand>
</feature>
<evidence type="ECO:0000256" key="1">
    <source>
        <dbReference type="ARBA" id="ARBA00009275"/>
    </source>
</evidence>
<dbReference type="GO" id="GO:0016788">
    <property type="term" value="F:hydrolase activity, acting on ester bonds"/>
    <property type="evidence" value="ECO:0007669"/>
    <property type="project" value="InterPro"/>
</dbReference>
<dbReference type="GO" id="GO:0046872">
    <property type="term" value="F:metal ion binding"/>
    <property type="evidence" value="ECO:0007669"/>
    <property type="project" value="UniProtKB-KW"/>
</dbReference>
<feature type="binding site" evidence="3">
    <location>
        <position position="10"/>
    </location>
    <ligand>
        <name>a divalent metal cation</name>
        <dbReference type="ChEBI" id="CHEBI:60240"/>
        <label>1</label>
    </ligand>
</feature>
<dbReference type="Gene3D" id="3.20.20.140">
    <property type="entry name" value="Metal-dependent hydrolases"/>
    <property type="match status" value="1"/>
</dbReference>
<dbReference type="AlphaFoldDB" id="A0A3D8J750"/>
<evidence type="ECO:0000256" key="2">
    <source>
        <dbReference type="ARBA" id="ARBA00022801"/>
    </source>
</evidence>
<dbReference type="Pfam" id="PF01026">
    <property type="entry name" value="TatD_DNase"/>
    <property type="match status" value="1"/>
</dbReference>
<dbReference type="GO" id="GO:0005829">
    <property type="term" value="C:cytosol"/>
    <property type="evidence" value="ECO:0007669"/>
    <property type="project" value="TreeGrafter"/>
</dbReference>
<dbReference type="CDD" id="cd01310">
    <property type="entry name" value="TatD_DNAse"/>
    <property type="match status" value="1"/>
</dbReference>
<keyword evidence="5" id="KW-1185">Reference proteome</keyword>
<keyword evidence="2" id="KW-0378">Hydrolase</keyword>
<reference evidence="4 5" key="1">
    <citation type="submission" date="2018-04" db="EMBL/GenBank/DDBJ databases">
        <title>Novel Campyloabacter and Helicobacter Species and Strains.</title>
        <authorList>
            <person name="Mannion A.J."/>
            <person name="Shen Z."/>
            <person name="Fox J.G."/>
        </authorList>
    </citation>
    <scope>NUCLEOTIDE SEQUENCE [LARGE SCALE GENOMIC DNA]</scope>
    <source>
        <strain evidence="4 5">MIT 97-5075</strain>
    </source>
</reference>
<evidence type="ECO:0000256" key="3">
    <source>
        <dbReference type="PIRSR" id="PIRSR005902-1"/>
    </source>
</evidence>
<dbReference type="InterPro" id="IPR032466">
    <property type="entry name" value="Metal_Hydrolase"/>
</dbReference>
<dbReference type="Proteomes" id="UP000256424">
    <property type="component" value="Unassembled WGS sequence"/>
</dbReference>
<organism evidence="4 5">
    <name type="scientific">Helicobacter aurati</name>
    <dbReference type="NCBI Taxonomy" id="137778"/>
    <lineage>
        <taxon>Bacteria</taxon>
        <taxon>Pseudomonadati</taxon>
        <taxon>Campylobacterota</taxon>
        <taxon>Epsilonproteobacteria</taxon>
        <taxon>Campylobacterales</taxon>
        <taxon>Helicobacteraceae</taxon>
        <taxon>Helicobacter</taxon>
    </lineage>
</organism>
<comment type="similarity">
    <text evidence="1">Belongs to the metallo-dependent hydrolases superfamily. TatD-type hydrolase family.</text>
</comment>
<dbReference type="OrthoDB" id="9810005at2"/>
<dbReference type="RefSeq" id="WP_104762742.1">
    <property type="nucleotide sequence ID" value="NZ_FZPM01000006.1"/>
</dbReference>
<protein>
    <submittedName>
        <fullName evidence="4">TatD family deoxyribonuclease</fullName>
    </submittedName>
</protein>
<proteinExistence type="inferred from homology"/>
<dbReference type="PANTHER" id="PTHR46124">
    <property type="entry name" value="D-AMINOACYL-TRNA DEACYLASE"/>
    <property type="match status" value="1"/>
</dbReference>
<keyword evidence="3" id="KW-0479">Metal-binding</keyword>
<dbReference type="PIRSF" id="PIRSF005902">
    <property type="entry name" value="DNase_TatD"/>
    <property type="match status" value="1"/>
</dbReference>
<dbReference type="InterPro" id="IPR018228">
    <property type="entry name" value="DNase_TatD-rel_CS"/>
</dbReference>